<reference evidence="2 3" key="1">
    <citation type="submission" date="2013-03" db="EMBL/GenBank/DDBJ databases">
        <title>The Genome Sequence of Phialophora europaea CBS 101466.</title>
        <authorList>
            <consortium name="The Broad Institute Genomics Platform"/>
            <person name="Cuomo C."/>
            <person name="de Hoog S."/>
            <person name="Gorbushina A."/>
            <person name="Walker B."/>
            <person name="Young S.K."/>
            <person name="Zeng Q."/>
            <person name="Gargeya S."/>
            <person name="Fitzgerald M."/>
            <person name="Haas B."/>
            <person name="Abouelleil A."/>
            <person name="Allen A.W."/>
            <person name="Alvarado L."/>
            <person name="Arachchi H.M."/>
            <person name="Berlin A.M."/>
            <person name="Chapman S.B."/>
            <person name="Gainer-Dewar J."/>
            <person name="Goldberg J."/>
            <person name="Griggs A."/>
            <person name="Gujja S."/>
            <person name="Hansen M."/>
            <person name="Howarth C."/>
            <person name="Imamovic A."/>
            <person name="Ireland A."/>
            <person name="Larimer J."/>
            <person name="McCowan C."/>
            <person name="Murphy C."/>
            <person name="Pearson M."/>
            <person name="Poon T.W."/>
            <person name="Priest M."/>
            <person name="Roberts A."/>
            <person name="Saif S."/>
            <person name="Shea T."/>
            <person name="Sisk P."/>
            <person name="Sykes S."/>
            <person name="Wortman J."/>
            <person name="Nusbaum C."/>
            <person name="Birren B."/>
        </authorList>
    </citation>
    <scope>NUCLEOTIDE SEQUENCE [LARGE SCALE GENOMIC DNA]</scope>
    <source>
        <strain evidence="2 3">CBS 101466</strain>
    </source>
</reference>
<proteinExistence type="predicted"/>
<evidence type="ECO:0000313" key="3">
    <source>
        <dbReference type="Proteomes" id="UP000030752"/>
    </source>
</evidence>
<feature type="compositionally biased region" description="Polar residues" evidence="1">
    <location>
        <begin position="388"/>
        <end position="399"/>
    </location>
</feature>
<dbReference type="Proteomes" id="UP000030752">
    <property type="component" value="Unassembled WGS sequence"/>
</dbReference>
<gene>
    <name evidence="2" type="ORF">HMPREF1541_04168</name>
</gene>
<dbReference type="RefSeq" id="XP_008716736.1">
    <property type="nucleotide sequence ID" value="XM_008718514.1"/>
</dbReference>
<feature type="region of interest" description="Disordered" evidence="1">
    <location>
        <begin position="379"/>
        <end position="403"/>
    </location>
</feature>
<evidence type="ECO:0000256" key="1">
    <source>
        <dbReference type="SAM" id="MobiDB-lite"/>
    </source>
</evidence>
<evidence type="ECO:0000313" key="2">
    <source>
        <dbReference type="EMBL" id="ETN42227.1"/>
    </source>
</evidence>
<dbReference type="InParanoid" id="W2S0M1"/>
<feature type="region of interest" description="Disordered" evidence="1">
    <location>
        <begin position="93"/>
        <end position="138"/>
    </location>
</feature>
<dbReference type="OrthoDB" id="202825at2759"/>
<dbReference type="VEuPathDB" id="FungiDB:HMPREF1541_04168"/>
<dbReference type="eggNOG" id="ENOG502SPJ4">
    <property type="taxonomic scope" value="Eukaryota"/>
</dbReference>
<accession>W2S0M1</accession>
<protein>
    <submittedName>
        <fullName evidence="2">Uncharacterized protein</fullName>
    </submittedName>
</protein>
<name>W2S0M1_CYPE1</name>
<keyword evidence="3" id="KW-1185">Reference proteome</keyword>
<sequence>MTTTTQPSRDSHLPAPASIALALAVLRSKPQDVDLDEHLDRITSCISREPSSTHRVPSDHLDAIIYWKEESRRANSEKSKLQDEILELRLQLEGSKQSGKPSQKRNAEPQIPSEANTQSKRRRLSGNNEDFNGPDALEQLDKACDPDIKHLLRSLFTLKQLLGGNSNDARRVFRWLSTLCTSMVNLVKRPTELSPRLPKAYGCMLLGLRRIRDLVNDQEDMFTSAISTTTRLFQTMLGCLHQIALDEVARREREEQRKSKKHKSNTKAVKTSGPDSEVLCKTNLAALMQMLSIFFAQLEHFHKSDRVLYECICSALLDHIGSSLSLLVFLDPQSEETGLKSVTGIVDVAHLEPESAISTARLSAPYLVRVLRTALGSAAKDDRGGKGQTQRVPGNTSIDRSSHGALQLRAEERLQHTLLRGIFGDEDERFPDALLRAEEMDGDVHQETVEEAYEEQDSSDWFIGQVWELLGWDILSGTMPTSRRLCE</sequence>
<dbReference type="EMBL" id="KB822719">
    <property type="protein sequence ID" value="ETN42227.1"/>
    <property type="molecule type" value="Genomic_DNA"/>
</dbReference>
<organism evidence="2 3">
    <name type="scientific">Cyphellophora europaea (strain CBS 101466)</name>
    <name type="common">Phialophora europaea</name>
    <dbReference type="NCBI Taxonomy" id="1220924"/>
    <lineage>
        <taxon>Eukaryota</taxon>
        <taxon>Fungi</taxon>
        <taxon>Dikarya</taxon>
        <taxon>Ascomycota</taxon>
        <taxon>Pezizomycotina</taxon>
        <taxon>Eurotiomycetes</taxon>
        <taxon>Chaetothyriomycetidae</taxon>
        <taxon>Chaetothyriales</taxon>
        <taxon>Cyphellophoraceae</taxon>
        <taxon>Cyphellophora</taxon>
    </lineage>
</organism>
<feature type="region of interest" description="Disordered" evidence="1">
    <location>
        <begin position="251"/>
        <end position="272"/>
    </location>
</feature>
<dbReference type="AlphaFoldDB" id="W2S0M1"/>
<dbReference type="GeneID" id="19971507"/>
<dbReference type="HOGENOM" id="CLU_038592_0_0_1"/>